<name>A0A3P7E3R9_WUCBA</name>
<dbReference type="Proteomes" id="UP000270924">
    <property type="component" value="Unassembled WGS sequence"/>
</dbReference>
<sequence>MVINKDNIFITNITIDTTEALNASPLLSTKVHIVKAPTDLKWIVMELFCEKEQKESNHDANHRNSNSISLICRWIEIIGLSAQTKTITFIREELLMDAMFLAQLERSRTGE</sequence>
<evidence type="ECO:0000313" key="1">
    <source>
        <dbReference type="EMBL" id="VDM10804.1"/>
    </source>
</evidence>
<proteinExistence type="predicted"/>
<keyword evidence="2" id="KW-1185">Reference proteome</keyword>
<organism evidence="1 2">
    <name type="scientific">Wuchereria bancrofti</name>
    <dbReference type="NCBI Taxonomy" id="6293"/>
    <lineage>
        <taxon>Eukaryota</taxon>
        <taxon>Metazoa</taxon>
        <taxon>Ecdysozoa</taxon>
        <taxon>Nematoda</taxon>
        <taxon>Chromadorea</taxon>
        <taxon>Rhabditida</taxon>
        <taxon>Spirurina</taxon>
        <taxon>Spiruromorpha</taxon>
        <taxon>Filarioidea</taxon>
        <taxon>Onchocercidae</taxon>
        <taxon>Wuchereria</taxon>
    </lineage>
</organism>
<accession>A0A3P7E3R9</accession>
<dbReference type="InParanoid" id="A0A3P7E3R9"/>
<reference evidence="1 2" key="1">
    <citation type="submission" date="2018-11" db="EMBL/GenBank/DDBJ databases">
        <authorList>
            <consortium name="Pathogen Informatics"/>
        </authorList>
    </citation>
    <scope>NUCLEOTIDE SEQUENCE [LARGE SCALE GENOMIC DNA]</scope>
</reference>
<evidence type="ECO:0000313" key="2">
    <source>
        <dbReference type="Proteomes" id="UP000270924"/>
    </source>
</evidence>
<protein>
    <submittedName>
        <fullName evidence="1">Uncharacterized protein</fullName>
    </submittedName>
</protein>
<dbReference type="EMBL" id="UYWW01001647">
    <property type="protein sequence ID" value="VDM10804.1"/>
    <property type="molecule type" value="Genomic_DNA"/>
</dbReference>
<dbReference type="AlphaFoldDB" id="A0A3P7E3R9"/>
<gene>
    <name evidence="1" type="ORF">WBA_LOCUS4190</name>
</gene>